<evidence type="ECO:0000313" key="2">
    <source>
        <dbReference type="EMBL" id="CAA7019532.1"/>
    </source>
</evidence>
<name>A0A6D2I040_9BRAS</name>
<dbReference type="AlphaFoldDB" id="A0A6D2I040"/>
<gene>
    <name evidence="2" type="ORF">MERR_LOCUS6767</name>
</gene>
<proteinExistence type="predicted"/>
<feature type="domain" description="Reverse transcriptase zinc-binding" evidence="1">
    <location>
        <begin position="295"/>
        <end position="379"/>
    </location>
</feature>
<dbReference type="InterPro" id="IPR026960">
    <property type="entry name" value="RVT-Znf"/>
</dbReference>
<keyword evidence="3" id="KW-1185">Reference proteome</keyword>
<evidence type="ECO:0000259" key="1">
    <source>
        <dbReference type="Pfam" id="PF13966"/>
    </source>
</evidence>
<dbReference type="PANTHER" id="PTHR33116">
    <property type="entry name" value="REVERSE TRANSCRIPTASE ZINC-BINDING DOMAIN-CONTAINING PROTEIN-RELATED-RELATED"/>
    <property type="match status" value="1"/>
</dbReference>
<dbReference type="Pfam" id="PF13966">
    <property type="entry name" value="zf-RVT"/>
    <property type="match status" value="1"/>
</dbReference>
<dbReference type="PANTHER" id="PTHR33116:SF80">
    <property type="entry name" value="REVERSE TRANSCRIPTASE ZINC-BINDING DOMAIN-CONTAINING PROTEIN"/>
    <property type="match status" value="1"/>
</dbReference>
<organism evidence="2 3">
    <name type="scientific">Microthlaspi erraticum</name>
    <dbReference type="NCBI Taxonomy" id="1685480"/>
    <lineage>
        <taxon>Eukaryota</taxon>
        <taxon>Viridiplantae</taxon>
        <taxon>Streptophyta</taxon>
        <taxon>Embryophyta</taxon>
        <taxon>Tracheophyta</taxon>
        <taxon>Spermatophyta</taxon>
        <taxon>Magnoliopsida</taxon>
        <taxon>eudicotyledons</taxon>
        <taxon>Gunneridae</taxon>
        <taxon>Pentapetalae</taxon>
        <taxon>rosids</taxon>
        <taxon>malvids</taxon>
        <taxon>Brassicales</taxon>
        <taxon>Brassicaceae</taxon>
        <taxon>Coluteocarpeae</taxon>
        <taxon>Microthlaspi</taxon>
    </lineage>
</organism>
<dbReference type="EMBL" id="CACVBM020000455">
    <property type="protein sequence ID" value="CAA7019532.1"/>
    <property type="molecule type" value="Genomic_DNA"/>
</dbReference>
<protein>
    <recommendedName>
        <fullName evidence="1">Reverse transcriptase zinc-binding domain-containing protein</fullName>
    </recommendedName>
</protein>
<sequence length="494" mass="56637">MFCQGLSRDSLDRIKVLFNLRVSSLPIRYLGLPLSSKQLSVADCDHLIVLIKKKLDSWTNNFLSLAGRLSLISSVISGIIGFWSSAFILPRKVIKKINSLSSSFLWHGKTGSAFGAKVAWSSLSLPKGEGGLGIKDAVSWNNACVMKLIWLLFFQADSIWVAWIRRRYLSKSSFWALNDRNPSFSWMFRKILKLRSKAFQFLSIKIGRGESTFFWWDPWTPFGSLHAFLGDDGPSRLGIPLTATVSDLWCGSGWSLPPARTERQVLLHTYLLSLRCSASADIPVWSIRGSPQRSFSLRAVWNEIRPTHPEVLWASLLWHKAGIARHQAITWLFLLNRTPTLDRMIGWGYKVEGTCLLCSLDLETRDHLFFRCPFSAAIWRRIKLLLHAPMAPMEWNHLLSWFNVTLLDSSKKLAMLQGWQGAIYEIWRERNRRLHNGVTLPYGRVFNLIFSSTKDKCRAMVLLGSSRGDPIFHQWSHPLFLVDLFFSFFLISWL</sequence>
<evidence type="ECO:0000313" key="3">
    <source>
        <dbReference type="Proteomes" id="UP000467841"/>
    </source>
</evidence>
<dbReference type="Proteomes" id="UP000467841">
    <property type="component" value="Unassembled WGS sequence"/>
</dbReference>
<dbReference type="OrthoDB" id="1113337at2759"/>
<comment type="caution">
    <text evidence="2">The sequence shown here is derived from an EMBL/GenBank/DDBJ whole genome shotgun (WGS) entry which is preliminary data.</text>
</comment>
<accession>A0A6D2I040</accession>
<reference evidence="2" key="1">
    <citation type="submission" date="2020-01" db="EMBL/GenBank/DDBJ databases">
        <authorList>
            <person name="Mishra B."/>
        </authorList>
    </citation>
    <scope>NUCLEOTIDE SEQUENCE [LARGE SCALE GENOMIC DNA]</scope>
</reference>